<dbReference type="AlphaFoldDB" id="A0A017S6W0"/>
<dbReference type="InterPro" id="IPR029058">
    <property type="entry name" value="AB_hydrolase_fold"/>
</dbReference>
<protein>
    <submittedName>
        <fullName evidence="4">Alpha/beta hydrolase fold protein</fullName>
    </submittedName>
</protein>
<dbReference type="PANTHER" id="PTHR48081">
    <property type="entry name" value="AB HYDROLASE SUPERFAMILY PROTEIN C4A8.06C"/>
    <property type="match status" value="1"/>
</dbReference>
<evidence type="ECO:0000313" key="5">
    <source>
        <dbReference type="Proteomes" id="UP000019804"/>
    </source>
</evidence>
<gene>
    <name evidence="4" type="ORF">EURHEDRAFT_462567</name>
</gene>
<dbReference type="PANTHER" id="PTHR48081:SF31">
    <property type="entry name" value="STERYL ACETYL HYDROLASE MUG81-RELATED"/>
    <property type="match status" value="1"/>
</dbReference>
<organism evidence="4 5">
    <name type="scientific">Aspergillus ruber (strain CBS 135680)</name>
    <dbReference type="NCBI Taxonomy" id="1388766"/>
    <lineage>
        <taxon>Eukaryota</taxon>
        <taxon>Fungi</taxon>
        <taxon>Dikarya</taxon>
        <taxon>Ascomycota</taxon>
        <taxon>Pezizomycotina</taxon>
        <taxon>Eurotiomycetes</taxon>
        <taxon>Eurotiomycetidae</taxon>
        <taxon>Eurotiales</taxon>
        <taxon>Aspergillaceae</taxon>
        <taxon>Aspergillus</taxon>
        <taxon>Aspergillus subgen. Aspergillus</taxon>
    </lineage>
</organism>
<keyword evidence="1 4" id="KW-0378">Hydrolase</keyword>
<dbReference type="STRING" id="1388766.A0A017S6W0"/>
<keyword evidence="2" id="KW-0812">Transmembrane</keyword>
<evidence type="ECO:0000256" key="1">
    <source>
        <dbReference type="ARBA" id="ARBA00022801"/>
    </source>
</evidence>
<dbReference type="InterPro" id="IPR013094">
    <property type="entry name" value="AB_hydrolase_3"/>
</dbReference>
<dbReference type="HOGENOM" id="CLU_042179_3_0_1"/>
<dbReference type="Pfam" id="PF07859">
    <property type="entry name" value="Abhydrolase_3"/>
    <property type="match status" value="1"/>
</dbReference>
<dbReference type="GeneID" id="63699935"/>
<dbReference type="Proteomes" id="UP000019804">
    <property type="component" value="Unassembled WGS sequence"/>
</dbReference>
<name>A0A017S6W0_ASPRC</name>
<proteinExistence type="predicted"/>
<dbReference type="Gene3D" id="3.40.50.1820">
    <property type="entry name" value="alpha/beta hydrolase"/>
    <property type="match status" value="1"/>
</dbReference>
<keyword evidence="2" id="KW-0472">Membrane</keyword>
<accession>A0A017S6W0</accession>
<feature type="domain" description="Alpha/beta hydrolase fold-3" evidence="3">
    <location>
        <begin position="116"/>
        <end position="337"/>
    </location>
</feature>
<evidence type="ECO:0000313" key="4">
    <source>
        <dbReference type="EMBL" id="EYE92364.1"/>
    </source>
</evidence>
<dbReference type="SUPFAM" id="SSF53474">
    <property type="entry name" value="alpha/beta-Hydrolases"/>
    <property type="match status" value="1"/>
</dbReference>
<keyword evidence="5" id="KW-1185">Reference proteome</keyword>
<dbReference type="OrthoDB" id="2152029at2759"/>
<dbReference type="GO" id="GO:0016787">
    <property type="term" value="F:hydrolase activity"/>
    <property type="evidence" value="ECO:0007669"/>
    <property type="project" value="UniProtKB-KW"/>
</dbReference>
<reference evidence="5" key="1">
    <citation type="journal article" date="2014" name="Nat. Commun.">
        <title>Genomic adaptations of the halophilic Dead Sea filamentous fungus Eurotium rubrum.</title>
        <authorList>
            <person name="Kis-Papo T."/>
            <person name="Weig A.R."/>
            <person name="Riley R."/>
            <person name="Persoh D."/>
            <person name="Salamov A."/>
            <person name="Sun H."/>
            <person name="Lipzen A."/>
            <person name="Wasser S.P."/>
            <person name="Rambold G."/>
            <person name="Grigoriev I.V."/>
            <person name="Nevo E."/>
        </authorList>
    </citation>
    <scope>NUCLEOTIDE SEQUENCE [LARGE SCALE GENOMIC DNA]</scope>
    <source>
        <strain evidence="5">CBS 135680</strain>
    </source>
</reference>
<dbReference type="InterPro" id="IPR050300">
    <property type="entry name" value="GDXG_lipolytic_enzyme"/>
</dbReference>
<dbReference type="EMBL" id="KK088437">
    <property type="protein sequence ID" value="EYE92364.1"/>
    <property type="molecule type" value="Genomic_DNA"/>
</dbReference>
<evidence type="ECO:0000256" key="2">
    <source>
        <dbReference type="SAM" id="Phobius"/>
    </source>
</evidence>
<dbReference type="RefSeq" id="XP_040636052.1">
    <property type="nucleotide sequence ID" value="XM_040784811.1"/>
</dbReference>
<sequence length="363" mass="40380">MRADSKQSSSPGLSLWEKIDLFPALLTVFTSTLYASVTGLFRGKNGTRTYRFHLFRQLLQTGLQRLSLRQIQYLTPPTNKNYEDWSIREQVQPVTISLNHGAFGHWVGKKNAKKVVVYYHGGGFALPSTAEHFGFCTEILHSFNTTDDNIAFFFLTYTLTPKAVYPTQLAQAVDALRYILTTRKPSNVLLGGDSAGGNLALTVLMHITHPHPEIEPLTISDDEEDRSLAGVYAIAPWVSFRTDWPSIKSNHYSDIISAANLDRWSSGYLDARNGESDPWSEPLSAPAEWWRDVKTKALLVTAGGDEILLSPIEALVDKVRSSGTEVEFVVGDRETHAPMMYGGGTDTQQGRAIERWLAGQISN</sequence>
<feature type="transmembrane region" description="Helical" evidence="2">
    <location>
        <begin position="21"/>
        <end position="41"/>
    </location>
</feature>
<keyword evidence="2" id="KW-1133">Transmembrane helix</keyword>
<evidence type="ECO:0000259" key="3">
    <source>
        <dbReference type="Pfam" id="PF07859"/>
    </source>
</evidence>